<dbReference type="InterPro" id="IPR003196">
    <property type="entry name" value="TFIIF_beta"/>
</dbReference>
<dbReference type="GO" id="GO:0005674">
    <property type="term" value="C:transcription factor TFIIF complex"/>
    <property type="evidence" value="ECO:0007669"/>
    <property type="project" value="InterPro"/>
</dbReference>
<evidence type="ECO:0000313" key="10">
    <source>
        <dbReference type="Proteomes" id="UP000541444"/>
    </source>
</evidence>
<dbReference type="Pfam" id="PF02270">
    <property type="entry name" value="TFIIF_beta"/>
    <property type="match status" value="1"/>
</dbReference>
<dbReference type="InterPro" id="IPR036390">
    <property type="entry name" value="WH_DNA-bd_sf"/>
</dbReference>
<evidence type="ECO:0000256" key="3">
    <source>
        <dbReference type="ARBA" id="ARBA00023015"/>
    </source>
</evidence>
<feature type="non-terminal residue" evidence="9">
    <location>
        <position position="1"/>
    </location>
</feature>
<dbReference type="OrthoDB" id="26094at2759"/>
<feature type="region of interest" description="Disordered" evidence="7">
    <location>
        <begin position="44"/>
        <end position="66"/>
    </location>
</feature>
<feature type="compositionally biased region" description="Basic and acidic residues" evidence="7">
    <location>
        <begin position="53"/>
        <end position="66"/>
    </location>
</feature>
<evidence type="ECO:0000256" key="7">
    <source>
        <dbReference type="SAM" id="MobiDB-lite"/>
    </source>
</evidence>
<dbReference type="GO" id="GO:0006367">
    <property type="term" value="P:transcription initiation at RNA polymerase II promoter"/>
    <property type="evidence" value="ECO:0007669"/>
    <property type="project" value="InterPro"/>
</dbReference>
<dbReference type="EMBL" id="JACGCM010002827">
    <property type="protein sequence ID" value="KAF6134675.1"/>
    <property type="molecule type" value="Genomic_DNA"/>
</dbReference>
<dbReference type="PANTHER" id="PTHR10445:SF2">
    <property type="entry name" value="TRANSCRIPTION INITIATION FACTOR IIF, BETA SUBUNIT"/>
    <property type="match status" value="1"/>
</dbReference>
<proteinExistence type="inferred from homology"/>
<dbReference type="GO" id="GO:0003677">
    <property type="term" value="F:DNA binding"/>
    <property type="evidence" value="ECO:0007669"/>
    <property type="project" value="UniProtKB-KW"/>
</dbReference>
<comment type="subcellular location">
    <subcellularLocation>
        <location evidence="1">Nucleus</location>
    </subcellularLocation>
</comment>
<keyword evidence="5" id="KW-0804">Transcription</keyword>
<dbReference type="FunFam" id="1.10.10.10:FF:000035">
    <property type="entry name" value="General transcription factor IIF subunit 2"/>
    <property type="match status" value="1"/>
</dbReference>
<dbReference type="Gene3D" id="1.10.10.10">
    <property type="entry name" value="Winged helix-like DNA-binding domain superfamily/Winged helix DNA-binding domain"/>
    <property type="match status" value="1"/>
</dbReference>
<dbReference type="SUPFAM" id="SSF46785">
    <property type="entry name" value="Winged helix' DNA-binding domain"/>
    <property type="match status" value="1"/>
</dbReference>
<evidence type="ECO:0000259" key="8">
    <source>
        <dbReference type="Pfam" id="PF02270"/>
    </source>
</evidence>
<protein>
    <recommendedName>
        <fullName evidence="8">TFIIF beta subunit HTH domain-containing protein</fullName>
    </recommendedName>
</protein>
<evidence type="ECO:0000256" key="4">
    <source>
        <dbReference type="ARBA" id="ARBA00023125"/>
    </source>
</evidence>
<evidence type="ECO:0000313" key="9">
    <source>
        <dbReference type="EMBL" id="KAF6134675.1"/>
    </source>
</evidence>
<dbReference type="AlphaFoldDB" id="A0A7J7KWC1"/>
<keyword evidence="3" id="KW-0805">Transcription regulation</keyword>
<dbReference type="InterPro" id="IPR036388">
    <property type="entry name" value="WH-like_DNA-bd_sf"/>
</dbReference>
<keyword evidence="6" id="KW-0539">Nucleus</keyword>
<accession>A0A7J7KWC1</accession>
<dbReference type="InterPro" id="IPR040450">
    <property type="entry name" value="TFIIF_beta_HTH"/>
</dbReference>
<dbReference type="PANTHER" id="PTHR10445">
    <property type="entry name" value="GENERAL TRANSCRIPTION FACTOR IIF SUBUNIT 2"/>
    <property type="match status" value="1"/>
</dbReference>
<evidence type="ECO:0000256" key="6">
    <source>
        <dbReference type="ARBA" id="ARBA00023242"/>
    </source>
</evidence>
<evidence type="ECO:0000256" key="5">
    <source>
        <dbReference type="ARBA" id="ARBA00023163"/>
    </source>
</evidence>
<keyword evidence="10" id="KW-1185">Reference proteome</keyword>
<organism evidence="9 10">
    <name type="scientific">Kingdonia uniflora</name>
    <dbReference type="NCBI Taxonomy" id="39325"/>
    <lineage>
        <taxon>Eukaryota</taxon>
        <taxon>Viridiplantae</taxon>
        <taxon>Streptophyta</taxon>
        <taxon>Embryophyta</taxon>
        <taxon>Tracheophyta</taxon>
        <taxon>Spermatophyta</taxon>
        <taxon>Magnoliopsida</taxon>
        <taxon>Ranunculales</taxon>
        <taxon>Circaeasteraceae</taxon>
        <taxon>Kingdonia</taxon>
    </lineage>
</organism>
<reference evidence="9 10" key="1">
    <citation type="journal article" date="2020" name="IScience">
        <title>Genome Sequencing of the Endangered Kingdonia uniflora (Circaeasteraceae, Ranunculales) Reveals Potential Mechanisms of Evolutionary Specialization.</title>
        <authorList>
            <person name="Sun Y."/>
            <person name="Deng T."/>
            <person name="Zhang A."/>
            <person name="Moore M.J."/>
            <person name="Landis J.B."/>
            <person name="Lin N."/>
            <person name="Zhang H."/>
            <person name="Zhang X."/>
            <person name="Huang J."/>
            <person name="Zhang X."/>
            <person name="Sun H."/>
            <person name="Wang H."/>
        </authorList>
    </citation>
    <scope>NUCLEOTIDE SEQUENCE [LARGE SCALE GENOMIC DNA]</scope>
    <source>
        <strain evidence="9">TB1705</strain>
        <tissue evidence="9">Leaf</tissue>
    </source>
</reference>
<gene>
    <name evidence="9" type="ORF">GIB67_002076</name>
</gene>
<feature type="domain" description="TFIIF beta subunit HTH" evidence="8">
    <location>
        <begin position="4"/>
        <end position="58"/>
    </location>
</feature>
<sequence length="66" mass="7808">MEGAIFNLFERQPNWTLRQLIQETDQPEQFLKEILKDLCIYNNKGANQGTYDLKPEYKKSTDETNP</sequence>
<comment type="caution">
    <text evidence="9">The sequence shown here is derived from an EMBL/GenBank/DDBJ whole genome shotgun (WGS) entry which is preliminary data.</text>
</comment>
<evidence type="ECO:0000256" key="1">
    <source>
        <dbReference type="ARBA" id="ARBA00004123"/>
    </source>
</evidence>
<comment type="similarity">
    <text evidence="2">Belongs to the TFIIF beta subunit family.</text>
</comment>
<evidence type="ECO:0000256" key="2">
    <source>
        <dbReference type="ARBA" id="ARBA00009543"/>
    </source>
</evidence>
<name>A0A7J7KWC1_9MAGN</name>
<dbReference type="Proteomes" id="UP000541444">
    <property type="component" value="Unassembled WGS sequence"/>
</dbReference>
<keyword evidence="4" id="KW-0238">DNA-binding</keyword>